<comment type="caution">
    <text evidence="2">The sequence shown here is derived from an EMBL/GenBank/DDBJ whole genome shotgun (WGS) entry which is preliminary data.</text>
</comment>
<keyword evidence="1" id="KW-0732">Signal</keyword>
<reference evidence="2 3" key="1">
    <citation type="submission" date="2019-10" db="EMBL/GenBank/DDBJ databases">
        <title>Two novel species isolated from a subtropical stream in China.</title>
        <authorList>
            <person name="Lu H."/>
        </authorList>
    </citation>
    <scope>NUCLEOTIDE SEQUENCE [LARGE SCALE GENOMIC DNA]</scope>
    <source>
        <strain evidence="2 3">FT29W</strain>
    </source>
</reference>
<name>A0A6A7N2F8_9BURK</name>
<proteinExistence type="predicted"/>
<keyword evidence="3" id="KW-1185">Reference proteome</keyword>
<evidence type="ECO:0000313" key="2">
    <source>
        <dbReference type="EMBL" id="MQA39141.1"/>
    </source>
</evidence>
<evidence type="ECO:0000313" key="3">
    <source>
        <dbReference type="Proteomes" id="UP000440498"/>
    </source>
</evidence>
<evidence type="ECO:0008006" key="4">
    <source>
        <dbReference type="Google" id="ProtNLM"/>
    </source>
</evidence>
<dbReference type="RefSeq" id="WP_152838420.1">
    <property type="nucleotide sequence ID" value="NZ_WHUG01000004.1"/>
</dbReference>
<feature type="signal peptide" evidence="1">
    <location>
        <begin position="1"/>
        <end position="22"/>
    </location>
</feature>
<sequence>MMKPISYLIPLFAVVFSLSAYAGNAAKAPRQDGGSSSRIEVTDDGGVATIRGMGGTTNILGDKVELLQGVVYLNGRSYGTVPNSSEIKYVVTKTARTLYVDGKPRSPAAK</sequence>
<dbReference type="AlphaFoldDB" id="A0A6A7N2F8"/>
<feature type="chain" id="PRO_5025518356" description="MSHA biogenesis protein MshK" evidence="1">
    <location>
        <begin position="23"/>
        <end position="110"/>
    </location>
</feature>
<organism evidence="2 3">
    <name type="scientific">Rugamonas aquatica</name>
    <dbReference type="NCBI Taxonomy" id="2743357"/>
    <lineage>
        <taxon>Bacteria</taxon>
        <taxon>Pseudomonadati</taxon>
        <taxon>Pseudomonadota</taxon>
        <taxon>Betaproteobacteria</taxon>
        <taxon>Burkholderiales</taxon>
        <taxon>Oxalobacteraceae</taxon>
        <taxon>Telluria group</taxon>
        <taxon>Rugamonas</taxon>
    </lineage>
</organism>
<dbReference type="EMBL" id="WHUG01000004">
    <property type="protein sequence ID" value="MQA39141.1"/>
    <property type="molecule type" value="Genomic_DNA"/>
</dbReference>
<gene>
    <name evidence="2" type="ORF">GEV02_13370</name>
</gene>
<protein>
    <recommendedName>
        <fullName evidence="4">MSHA biogenesis protein MshK</fullName>
    </recommendedName>
</protein>
<accession>A0A6A7N2F8</accession>
<dbReference type="Proteomes" id="UP000440498">
    <property type="component" value="Unassembled WGS sequence"/>
</dbReference>
<evidence type="ECO:0000256" key="1">
    <source>
        <dbReference type="SAM" id="SignalP"/>
    </source>
</evidence>